<dbReference type="PANTHER" id="PTHR43133:SF8">
    <property type="entry name" value="RNA POLYMERASE SIGMA FACTOR HI_1459-RELATED"/>
    <property type="match status" value="1"/>
</dbReference>
<dbReference type="PANTHER" id="PTHR43133">
    <property type="entry name" value="RNA POLYMERASE ECF-TYPE SIGMA FACTO"/>
    <property type="match status" value="1"/>
</dbReference>
<feature type="domain" description="RNA polymerase sigma factor 70 region 4 type 2" evidence="7">
    <location>
        <begin position="120"/>
        <end position="172"/>
    </location>
</feature>
<dbReference type="Pfam" id="PF08281">
    <property type="entry name" value="Sigma70_r4_2"/>
    <property type="match status" value="1"/>
</dbReference>
<dbReference type="Proteomes" id="UP000293852">
    <property type="component" value="Unassembled WGS sequence"/>
</dbReference>
<evidence type="ECO:0000256" key="2">
    <source>
        <dbReference type="ARBA" id="ARBA00023015"/>
    </source>
</evidence>
<evidence type="ECO:0000313" key="8">
    <source>
        <dbReference type="EMBL" id="RZS62170.1"/>
    </source>
</evidence>
<evidence type="ECO:0000259" key="7">
    <source>
        <dbReference type="Pfam" id="PF08281"/>
    </source>
</evidence>
<comment type="similarity">
    <text evidence="1">Belongs to the sigma-70 factor family. ECF subfamily.</text>
</comment>
<dbReference type="Gene3D" id="1.10.1740.10">
    <property type="match status" value="1"/>
</dbReference>
<dbReference type="InterPro" id="IPR039425">
    <property type="entry name" value="RNA_pol_sigma-70-like"/>
</dbReference>
<dbReference type="SUPFAM" id="SSF88659">
    <property type="entry name" value="Sigma3 and sigma4 domains of RNA polymerase sigma factors"/>
    <property type="match status" value="1"/>
</dbReference>
<dbReference type="InterPro" id="IPR036388">
    <property type="entry name" value="WH-like_DNA-bd_sf"/>
</dbReference>
<dbReference type="InterPro" id="IPR013249">
    <property type="entry name" value="RNA_pol_sigma70_r4_t2"/>
</dbReference>
<evidence type="ECO:0000259" key="6">
    <source>
        <dbReference type="Pfam" id="PF04542"/>
    </source>
</evidence>
<dbReference type="GO" id="GO:0006352">
    <property type="term" value="P:DNA-templated transcription initiation"/>
    <property type="evidence" value="ECO:0007669"/>
    <property type="project" value="InterPro"/>
</dbReference>
<keyword evidence="9" id="KW-1185">Reference proteome</keyword>
<keyword evidence="3" id="KW-0731">Sigma factor</keyword>
<dbReference type="Pfam" id="PF04542">
    <property type="entry name" value="Sigma70_r2"/>
    <property type="match status" value="1"/>
</dbReference>
<dbReference type="RefSeq" id="WP_130415412.1">
    <property type="nucleotide sequence ID" value="NZ_SGWX01000001.1"/>
</dbReference>
<dbReference type="GO" id="GO:0003677">
    <property type="term" value="F:DNA binding"/>
    <property type="evidence" value="ECO:0007669"/>
    <property type="project" value="UniProtKB-KW"/>
</dbReference>
<evidence type="ECO:0000256" key="1">
    <source>
        <dbReference type="ARBA" id="ARBA00010641"/>
    </source>
</evidence>
<evidence type="ECO:0000256" key="3">
    <source>
        <dbReference type="ARBA" id="ARBA00023082"/>
    </source>
</evidence>
<comment type="caution">
    <text evidence="8">The sequence shown here is derived from an EMBL/GenBank/DDBJ whole genome shotgun (WGS) entry which is preliminary data.</text>
</comment>
<keyword evidence="5" id="KW-0804">Transcription</keyword>
<organism evidence="8 9">
    <name type="scientific">Xylanimonas ulmi</name>
    <dbReference type="NCBI Taxonomy" id="228973"/>
    <lineage>
        <taxon>Bacteria</taxon>
        <taxon>Bacillati</taxon>
        <taxon>Actinomycetota</taxon>
        <taxon>Actinomycetes</taxon>
        <taxon>Micrococcales</taxon>
        <taxon>Promicromonosporaceae</taxon>
        <taxon>Xylanimonas</taxon>
    </lineage>
</organism>
<dbReference type="InterPro" id="IPR013324">
    <property type="entry name" value="RNA_pol_sigma_r3/r4-like"/>
</dbReference>
<evidence type="ECO:0000313" key="9">
    <source>
        <dbReference type="Proteomes" id="UP000293852"/>
    </source>
</evidence>
<accession>A0A4V2EY91</accession>
<dbReference type="OrthoDB" id="4184921at2"/>
<sequence>MDRSREADGRNDDATTAGRDAAWFDALFAAHATALHRYFVRRLPDGGTHADAAEDLAAEVLATAWRRRDDVPRGAELAWLYRTAGFVLANHRRKARAVPLAAVPEALDDVDPSQLALDDERVRRVLGRLSARDRQILLLVAWDGLRGDDLADVLGLSRGGADAALSRARARLGVAWDETDADDAPGPRAARGR</sequence>
<dbReference type="Gene3D" id="1.10.10.10">
    <property type="entry name" value="Winged helix-like DNA-binding domain superfamily/Winged helix DNA-binding domain"/>
    <property type="match status" value="1"/>
</dbReference>
<dbReference type="AlphaFoldDB" id="A0A4V2EY91"/>
<reference evidence="8 9" key="1">
    <citation type="submission" date="2019-02" db="EMBL/GenBank/DDBJ databases">
        <title>Sequencing the genomes of 1000 actinobacteria strains.</title>
        <authorList>
            <person name="Klenk H.-P."/>
        </authorList>
    </citation>
    <scope>NUCLEOTIDE SEQUENCE [LARGE SCALE GENOMIC DNA]</scope>
    <source>
        <strain evidence="8 9">DSM 16932</strain>
    </source>
</reference>
<dbReference type="SUPFAM" id="SSF88946">
    <property type="entry name" value="Sigma2 domain of RNA polymerase sigma factors"/>
    <property type="match status" value="1"/>
</dbReference>
<evidence type="ECO:0000256" key="5">
    <source>
        <dbReference type="ARBA" id="ARBA00023163"/>
    </source>
</evidence>
<dbReference type="InterPro" id="IPR007627">
    <property type="entry name" value="RNA_pol_sigma70_r2"/>
</dbReference>
<dbReference type="InterPro" id="IPR013325">
    <property type="entry name" value="RNA_pol_sigma_r2"/>
</dbReference>
<keyword evidence="4" id="KW-0238">DNA-binding</keyword>
<gene>
    <name evidence="8" type="ORF">EV386_2489</name>
</gene>
<feature type="domain" description="RNA polymerase sigma-70 region 2" evidence="6">
    <location>
        <begin position="27"/>
        <end position="96"/>
    </location>
</feature>
<name>A0A4V2EY91_9MICO</name>
<evidence type="ECO:0000256" key="4">
    <source>
        <dbReference type="ARBA" id="ARBA00023125"/>
    </source>
</evidence>
<protein>
    <submittedName>
        <fullName evidence="8">RNA polymerase sigma-70 factor (ECF subfamily)</fullName>
    </submittedName>
</protein>
<proteinExistence type="inferred from homology"/>
<dbReference type="EMBL" id="SGWX01000001">
    <property type="protein sequence ID" value="RZS62170.1"/>
    <property type="molecule type" value="Genomic_DNA"/>
</dbReference>
<keyword evidence="2" id="KW-0805">Transcription regulation</keyword>
<dbReference type="GO" id="GO:0016987">
    <property type="term" value="F:sigma factor activity"/>
    <property type="evidence" value="ECO:0007669"/>
    <property type="project" value="UniProtKB-KW"/>
</dbReference>